<dbReference type="PANTHER" id="PTHR30213:SF1">
    <property type="entry name" value="INNER MEMBRANE PROTEIN YHJD"/>
    <property type="match status" value="1"/>
</dbReference>
<dbReference type="Pfam" id="PF03631">
    <property type="entry name" value="Virul_fac_BrkB"/>
    <property type="match status" value="1"/>
</dbReference>
<keyword evidence="3 7" id="KW-0812">Transmembrane</keyword>
<dbReference type="GO" id="GO:0005886">
    <property type="term" value="C:plasma membrane"/>
    <property type="evidence" value="ECO:0007669"/>
    <property type="project" value="UniProtKB-SubCell"/>
</dbReference>
<keyword evidence="4 7" id="KW-1133">Transmembrane helix</keyword>
<dbReference type="Proteomes" id="UP000253507">
    <property type="component" value="Unassembled WGS sequence"/>
</dbReference>
<dbReference type="AlphaFoldDB" id="A0A367ENW5"/>
<evidence type="ECO:0000256" key="2">
    <source>
        <dbReference type="ARBA" id="ARBA00022475"/>
    </source>
</evidence>
<feature type="region of interest" description="Disordered" evidence="6">
    <location>
        <begin position="282"/>
        <end position="370"/>
    </location>
</feature>
<feature type="transmembrane region" description="Helical" evidence="7">
    <location>
        <begin position="146"/>
        <end position="168"/>
    </location>
</feature>
<evidence type="ECO:0000256" key="5">
    <source>
        <dbReference type="ARBA" id="ARBA00023136"/>
    </source>
</evidence>
<feature type="transmembrane region" description="Helical" evidence="7">
    <location>
        <begin position="249"/>
        <end position="271"/>
    </location>
</feature>
<dbReference type="OrthoDB" id="4127374at2"/>
<keyword evidence="5 7" id="KW-0472">Membrane</keyword>
<keyword evidence="9" id="KW-1185">Reference proteome</keyword>
<feature type="compositionally biased region" description="Gly residues" evidence="6">
    <location>
        <begin position="301"/>
        <end position="312"/>
    </location>
</feature>
<evidence type="ECO:0000256" key="7">
    <source>
        <dbReference type="SAM" id="Phobius"/>
    </source>
</evidence>
<feature type="transmembrane region" description="Helical" evidence="7">
    <location>
        <begin position="218"/>
        <end position="237"/>
    </location>
</feature>
<comment type="caution">
    <text evidence="8">The sequence shown here is derived from an EMBL/GenBank/DDBJ whole genome shotgun (WGS) entry which is preliminary data.</text>
</comment>
<evidence type="ECO:0000256" key="4">
    <source>
        <dbReference type="ARBA" id="ARBA00022989"/>
    </source>
</evidence>
<feature type="transmembrane region" description="Helical" evidence="7">
    <location>
        <begin position="188"/>
        <end position="206"/>
    </location>
</feature>
<evidence type="ECO:0000256" key="3">
    <source>
        <dbReference type="ARBA" id="ARBA00022692"/>
    </source>
</evidence>
<evidence type="ECO:0000256" key="1">
    <source>
        <dbReference type="ARBA" id="ARBA00004651"/>
    </source>
</evidence>
<keyword evidence="2" id="KW-1003">Cell membrane</keyword>
<feature type="transmembrane region" description="Helical" evidence="7">
    <location>
        <begin position="38"/>
        <end position="64"/>
    </location>
</feature>
<sequence>MEKLTKLPLVGPVVAWFFTTRLWHVYEHLDARKWTRLAAAITFTSFLALFPVLAVGVAVAAALLPDDQMRQLQDTLTDQVPGISDQLQLQSLVDNAGTVGSVAGAALLFTGASWVGALRESLRAVWDLEEDPGNVVLRKATDLGTLLGLGLVGLVSFGGSAFAVTAVTRVAEWLGLTEGGVGTVLLRTAAYAAAIAADFLLLWYVLTLLPRVKPPRRAVLAAALQGAVGFELLKLLLGGYLQQVAAKNIYGAFGVPIALLLWISFMTKLLLYCAAWTATAPAPGPGPDTQQPVKELFDGGDASGDGDGGTGEGAEAEAGAEAGSGTGTGTGTGGSSDSDVSGGGDAPGREAATGGAPRTPPDREGPERPR</sequence>
<dbReference type="EMBL" id="QOIM01000030">
    <property type="protein sequence ID" value="RCG19295.1"/>
    <property type="molecule type" value="Genomic_DNA"/>
</dbReference>
<evidence type="ECO:0000256" key="6">
    <source>
        <dbReference type="SAM" id="MobiDB-lite"/>
    </source>
</evidence>
<dbReference type="InterPro" id="IPR017039">
    <property type="entry name" value="Virul_fac_BrkB"/>
</dbReference>
<reference evidence="8 9" key="1">
    <citation type="submission" date="2018-06" db="EMBL/GenBank/DDBJ databases">
        <title>Streptomyces reniochalinae sp. nov. and Streptomyces diacarnus sp. nov. from marine sponges.</title>
        <authorList>
            <person name="Li L."/>
        </authorList>
    </citation>
    <scope>NUCLEOTIDE SEQUENCE [LARGE SCALE GENOMIC DNA]</scope>
    <source>
        <strain evidence="8 9">LHW50302</strain>
    </source>
</reference>
<name>A0A367ENW5_9ACTN</name>
<feature type="compositionally biased region" description="Basic and acidic residues" evidence="6">
    <location>
        <begin position="360"/>
        <end position="370"/>
    </location>
</feature>
<dbReference type="RefSeq" id="WP_114015461.1">
    <property type="nucleotide sequence ID" value="NZ_QOIM01000030.1"/>
</dbReference>
<proteinExistence type="predicted"/>
<feature type="compositionally biased region" description="Low complexity" evidence="6">
    <location>
        <begin position="282"/>
        <end position="292"/>
    </location>
</feature>
<evidence type="ECO:0000313" key="8">
    <source>
        <dbReference type="EMBL" id="RCG19295.1"/>
    </source>
</evidence>
<comment type="subcellular location">
    <subcellularLocation>
        <location evidence="1">Cell membrane</location>
        <topology evidence="1">Multi-pass membrane protein</topology>
    </subcellularLocation>
</comment>
<organism evidence="8 9">
    <name type="scientific">Streptomyces reniochalinae</name>
    <dbReference type="NCBI Taxonomy" id="2250578"/>
    <lineage>
        <taxon>Bacteria</taxon>
        <taxon>Bacillati</taxon>
        <taxon>Actinomycetota</taxon>
        <taxon>Actinomycetes</taxon>
        <taxon>Kitasatosporales</taxon>
        <taxon>Streptomycetaceae</taxon>
        <taxon>Streptomyces</taxon>
    </lineage>
</organism>
<dbReference type="PANTHER" id="PTHR30213">
    <property type="entry name" value="INNER MEMBRANE PROTEIN YHJD"/>
    <property type="match status" value="1"/>
</dbReference>
<protein>
    <submittedName>
        <fullName evidence="8">YihY/virulence factor BrkB family protein</fullName>
    </submittedName>
</protein>
<accession>A0A367ENW5</accession>
<feature type="compositionally biased region" description="Gly residues" evidence="6">
    <location>
        <begin position="322"/>
        <end position="334"/>
    </location>
</feature>
<gene>
    <name evidence="8" type="ORF">DQ392_11545</name>
</gene>
<evidence type="ECO:0000313" key="9">
    <source>
        <dbReference type="Proteomes" id="UP000253507"/>
    </source>
</evidence>